<sequence>MYIQLILMTLILPIYYCQIDFQTICQAGIRQDNTNYIHCGRKQLSEIPNFSRTTNTFYDELVLNDNQISEIRQNAFQGLRVKRLNLSGNKIRSIDSRGFIELANYLEELIIEFDSSVNYEIPDAIKFNLINLRSLKLINLNLTIIRNNTFVKYRKLEELAITKSNIKSIEFNGFNSLTTLRSLHLDQNQLNDNIWSVLMKYLYNLEILTLSQNNINSLKENFLLKNLKILDLSSNGIQIIEKNFFEKISSIEKLYLQNNEINSLQLTFLTILNSLKELNLDFNRLTFLPESLFQFNTKLTYLSLQGNDLNYLTNKSLRGLKNLIYLNLARNRLQLQSNQQPFQDLNSLEILNLDRNIHLNLSKLIFQGLETNLMELSLQNCNLTSISLLNNPFDLFLNLQRLKLSSNSLKDLPEGFLKNSIDSLISIDLQRNLFQSIPNLFEKDFPSSKLTDFDLSSNHICTLNKNDLYKYKNLKTIGLTGNPLHCNCHLRWLKQWLIKNYDYDLIKFLQWTCATPVNLVGKQLTVIDEHDMICSENDYSQCQHTENLPIKSTSTQLTSIKTTSISSSTIIDELIINDISYNPNGMLTITWEYLLSVSPKYFHLQIYDEINRHILLQRLIDGKQRSIEIDIKDYLKEYSSMYMICLNIPHNKYCRNIQLQQVKSSSLVISTDKHENYQSSQYFYLLSGILLGAIFVCVMLIIVCCWRIRHLSRKKLSNSIEKSPTNTLYHPPPHSSIFYRPLNIISYPPKQQQLQQQQQQQQSCDTSECSMHSSTDTSQLANDCYHIYQQIPPVYNCQIHPIRTHVLV</sequence>
<dbReference type="InterPro" id="IPR050541">
    <property type="entry name" value="LRR_TM_domain-containing"/>
</dbReference>
<feature type="signal peptide" evidence="5">
    <location>
        <begin position="1"/>
        <end position="19"/>
    </location>
</feature>
<evidence type="ECO:0000313" key="7">
    <source>
        <dbReference type="EMBL" id="CAF3295525.1"/>
    </source>
</evidence>
<evidence type="ECO:0000256" key="4">
    <source>
        <dbReference type="SAM" id="Phobius"/>
    </source>
</evidence>
<dbReference type="GO" id="GO:0005886">
    <property type="term" value="C:plasma membrane"/>
    <property type="evidence" value="ECO:0007669"/>
    <property type="project" value="TreeGrafter"/>
</dbReference>
<evidence type="ECO:0000313" key="9">
    <source>
        <dbReference type="EMBL" id="CAF3760717.1"/>
    </source>
</evidence>
<evidence type="ECO:0000256" key="2">
    <source>
        <dbReference type="ARBA" id="ARBA00022729"/>
    </source>
</evidence>
<dbReference type="InterPro" id="IPR001611">
    <property type="entry name" value="Leu-rich_rpt"/>
</dbReference>
<keyword evidence="2 5" id="KW-0732">Signal</keyword>
<dbReference type="PANTHER" id="PTHR24369">
    <property type="entry name" value="ANTIGEN BSP, PUTATIVE-RELATED"/>
    <property type="match status" value="1"/>
</dbReference>
<comment type="caution">
    <text evidence="8">The sequence shown here is derived from an EMBL/GenBank/DDBJ whole genome shotgun (WGS) entry which is preliminary data.</text>
</comment>
<keyword evidence="1" id="KW-0433">Leucine-rich repeat</keyword>
<name>A0A818B0V4_9BILA</name>
<dbReference type="EMBL" id="CAJNYU010004507">
    <property type="protein sequence ID" value="CAF3760717.1"/>
    <property type="molecule type" value="Genomic_DNA"/>
</dbReference>
<dbReference type="OrthoDB" id="676979at2759"/>
<dbReference type="EMBL" id="CAJNYV010006153">
    <property type="protein sequence ID" value="CAF3805886.1"/>
    <property type="molecule type" value="Genomic_DNA"/>
</dbReference>
<dbReference type="InterPro" id="IPR000483">
    <property type="entry name" value="Cys-rich_flank_reg_C"/>
</dbReference>
<keyword evidence="4" id="KW-1133">Transmembrane helix</keyword>
<evidence type="ECO:0000313" key="8">
    <source>
        <dbReference type="EMBL" id="CAF3412845.1"/>
    </source>
</evidence>
<gene>
    <name evidence="9" type="ORF">FME351_LOCUS31375</name>
    <name evidence="10" type="ORF">KIK155_LOCUS32707</name>
    <name evidence="7" type="ORF">LUA448_LOCUS7585</name>
    <name evidence="8" type="ORF">TIS948_LOCUS28745</name>
</gene>
<organism evidence="8 11">
    <name type="scientific">Rotaria socialis</name>
    <dbReference type="NCBI Taxonomy" id="392032"/>
    <lineage>
        <taxon>Eukaryota</taxon>
        <taxon>Metazoa</taxon>
        <taxon>Spiralia</taxon>
        <taxon>Gnathifera</taxon>
        <taxon>Rotifera</taxon>
        <taxon>Eurotatoria</taxon>
        <taxon>Bdelloidea</taxon>
        <taxon>Philodinida</taxon>
        <taxon>Philodinidae</taxon>
        <taxon>Rotaria</taxon>
    </lineage>
</organism>
<evidence type="ECO:0000256" key="5">
    <source>
        <dbReference type="SAM" id="SignalP"/>
    </source>
</evidence>
<dbReference type="InterPro" id="IPR032675">
    <property type="entry name" value="LRR_dom_sf"/>
</dbReference>
<dbReference type="PROSITE" id="PS51450">
    <property type="entry name" value="LRR"/>
    <property type="match status" value="4"/>
</dbReference>
<dbReference type="SMART" id="SM00369">
    <property type="entry name" value="LRR_TYP"/>
    <property type="match status" value="10"/>
</dbReference>
<protein>
    <recommendedName>
        <fullName evidence="6">LRRCT domain-containing protein</fullName>
    </recommendedName>
</protein>
<feature type="chain" id="PRO_5035614016" description="LRRCT domain-containing protein" evidence="5">
    <location>
        <begin position="20"/>
        <end position="808"/>
    </location>
</feature>
<dbReference type="SMART" id="SM00082">
    <property type="entry name" value="LRRCT"/>
    <property type="match status" value="1"/>
</dbReference>
<accession>A0A818B0V4</accession>
<keyword evidence="3" id="KW-0677">Repeat</keyword>
<evidence type="ECO:0000313" key="10">
    <source>
        <dbReference type="EMBL" id="CAF3805886.1"/>
    </source>
</evidence>
<evidence type="ECO:0000256" key="3">
    <source>
        <dbReference type="ARBA" id="ARBA00022737"/>
    </source>
</evidence>
<dbReference type="InterPro" id="IPR003591">
    <property type="entry name" value="Leu-rich_rpt_typical-subtyp"/>
</dbReference>
<dbReference type="SMART" id="SM00365">
    <property type="entry name" value="LRR_SD22"/>
    <property type="match status" value="3"/>
</dbReference>
<dbReference type="EMBL" id="CAJNYD010000767">
    <property type="protein sequence ID" value="CAF3295525.1"/>
    <property type="molecule type" value="Genomic_DNA"/>
</dbReference>
<dbReference type="Proteomes" id="UP000663869">
    <property type="component" value="Unassembled WGS sequence"/>
</dbReference>
<proteinExistence type="predicted"/>
<reference evidence="8" key="1">
    <citation type="submission" date="2021-02" db="EMBL/GenBank/DDBJ databases">
        <authorList>
            <person name="Nowell W R."/>
        </authorList>
    </citation>
    <scope>NUCLEOTIDE SEQUENCE</scope>
</reference>
<dbReference type="EMBL" id="CAJNXB010005189">
    <property type="protein sequence ID" value="CAF3412845.1"/>
    <property type="molecule type" value="Genomic_DNA"/>
</dbReference>
<dbReference type="Proteomes" id="UP000663825">
    <property type="component" value="Unassembled WGS sequence"/>
</dbReference>
<evidence type="ECO:0000256" key="1">
    <source>
        <dbReference type="ARBA" id="ARBA00022614"/>
    </source>
</evidence>
<dbReference type="SUPFAM" id="SSF52058">
    <property type="entry name" value="L domain-like"/>
    <property type="match status" value="2"/>
</dbReference>
<dbReference type="Gene3D" id="3.80.10.10">
    <property type="entry name" value="Ribonuclease Inhibitor"/>
    <property type="match status" value="4"/>
</dbReference>
<evidence type="ECO:0000259" key="6">
    <source>
        <dbReference type="SMART" id="SM00082"/>
    </source>
</evidence>
<dbReference type="Proteomes" id="UP000663833">
    <property type="component" value="Unassembled WGS sequence"/>
</dbReference>
<feature type="domain" description="LRRCT" evidence="6">
    <location>
        <begin position="482"/>
        <end position="535"/>
    </location>
</feature>
<keyword evidence="4" id="KW-0812">Transmembrane</keyword>
<dbReference type="AlphaFoldDB" id="A0A818B0V4"/>
<dbReference type="Pfam" id="PF13855">
    <property type="entry name" value="LRR_8"/>
    <property type="match status" value="3"/>
</dbReference>
<feature type="transmembrane region" description="Helical" evidence="4">
    <location>
        <begin position="682"/>
        <end position="706"/>
    </location>
</feature>
<dbReference type="PANTHER" id="PTHR24369:SF210">
    <property type="entry name" value="CHAOPTIN-RELATED"/>
    <property type="match status" value="1"/>
</dbReference>
<evidence type="ECO:0000313" key="11">
    <source>
        <dbReference type="Proteomes" id="UP000663825"/>
    </source>
</evidence>
<keyword evidence="4" id="KW-0472">Membrane</keyword>
<dbReference type="Proteomes" id="UP000663865">
    <property type="component" value="Unassembled WGS sequence"/>
</dbReference>